<dbReference type="AlphaFoldDB" id="R9GUS6"/>
<dbReference type="Proteomes" id="UP000014174">
    <property type="component" value="Unassembled WGS sequence"/>
</dbReference>
<keyword evidence="2 5" id="KW-0732">Signal</keyword>
<dbReference type="InterPro" id="IPR000917">
    <property type="entry name" value="Sulfatase_N"/>
</dbReference>
<dbReference type="Pfam" id="PF00884">
    <property type="entry name" value="Sulfatase"/>
    <property type="match status" value="1"/>
</dbReference>
<keyword evidence="3 7" id="KW-0378">Hydrolase</keyword>
<evidence type="ECO:0000313" key="7">
    <source>
        <dbReference type="EMBL" id="EOR92649.1"/>
    </source>
</evidence>
<evidence type="ECO:0000259" key="6">
    <source>
        <dbReference type="Pfam" id="PF00884"/>
    </source>
</evidence>
<evidence type="ECO:0000256" key="4">
    <source>
        <dbReference type="ARBA" id="ARBA00023180"/>
    </source>
</evidence>
<dbReference type="PANTHER" id="PTHR43108:SF8">
    <property type="entry name" value="SD21168P"/>
    <property type="match status" value="1"/>
</dbReference>
<keyword evidence="8" id="KW-1185">Reference proteome</keyword>
<organism evidence="7 8">
    <name type="scientific">Arcticibacter svalbardensis MN12-7</name>
    <dbReference type="NCBI Taxonomy" id="1150600"/>
    <lineage>
        <taxon>Bacteria</taxon>
        <taxon>Pseudomonadati</taxon>
        <taxon>Bacteroidota</taxon>
        <taxon>Sphingobacteriia</taxon>
        <taxon>Sphingobacteriales</taxon>
        <taxon>Sphingobacteriaceae</taxon>
        <taxon>Arcticibacter</taxon>
    </lineage>
</organism>
<dbReference type="STRING" id="1150600.ADIARSV_4161"/>
<dbReference type="SUPFAM" id="SSF53649">
    <property type="entry name" value="Alkaline phosphatase-like"/>
    <property type="match status" value="1"/>
</dbReference>
<feature type="domain" description="Sulfatase N-terminal" evidence="6">
    <location>
        <begin position="45"/>
        <end position="373"/>
    </location>
</feature>
<dbReference type="PANTHER" id="PTHR43108">
    <property type="entry name" value="N-ACETYLGLUCOSAMINE-6-SULFATASE FAMILY MEMBER"/>
    <property type="match status" value="1"/>
</dbReference>
<protein>
    <submittedName>
        <fullName evidence="7">Choline-sulfatase</fullName>
        <ecNumber evidence="7">3.1.6.6</ecNumber>
    </submittedName>
</protein>
<name>R9GUS6_9SPHI</name>
<keyword evidence="4" id="KW-0325">Glycoprotein</keyword>
<dbReference type="CDD" id="cd16031">
    <property type="entry name" value="G6S_like"/>
    <property type="match status" value="1"/>
</dbReference>
<dbReference type="InterPro" id="IPR024607">
    <property type="entry name" value="Sulfatase_CS"/>
</dbReference>
<dbReference type="RefSeq" id="WP_016197379.1">
    <property type="nucleotide sequence ID" value="NZ_AQPN01000145.1"/>
</dbReference>
<dbReference type="PROSITE" id="PS00149">
    <property type="entry name" value="SULFATASE_2"/>
    <property type="match status" value="1"/>
</dbReference>
<sequence length="519" mass="59451">MFKKNKLFYLLTLIFFSTNGFTQTQLIRQDKGSLKLKKNDNSKPRNIVFILVDDQRYDALGFLKAQDFIKTPTLDLMAKEGAYLPNAFVTTSLCSPSRASILTGLYAHLHKVVDNQHAVSKDLIFFPQYLQKVGYQTAMIGKWHMGGEFDDPQKGFDYWVSFKGQGSYLPEANGLNVNGKHVAQKGYITDELTDYALDFLNTRNTKKPFMLYLSHKAVHAECIPREEDKHLADNFSFKPPLSMTIGVHQGAPMWLQNQRNSWHGVEFPFHSTADIGEIYKTYAETLYGVDQSVARVMDYLKKNNLLESTLIIYMGDNGFQYGEHGLIDKRTAYEASMRVPMLAYCPEIIKPNTVVPEVVANIDIASTLLEAAGLKAPNYMNGSSFLPLLKGEKKDWRKGLLYEYYWERNFPQTPTVHAIRGDRYKYIRYTGLWDTDELYDLKNDPNEIINLIRDKDHLAIAAEMNHELFKELSSTNGLFVPLLPDSGNQSILRYEYGTPAAKFPSYLMREKTETHVEHK</sequence>
<dbReference type="OrthoDB" id="9789742at2"/>
<dbReference type="EC" id="3.1.6.6" evidence="7"/>
<dbReference type="eggNOG" id="COG3119">
    <property type="taxonomic scope" value="Bacteria"/>
</dbReference>
<evidence type="ECO:0000256" key="2">
    <source>
        <dbReference type="ARBA" id="ARBA00022729"/>
    </source>
</evidence>
<gene>
    <name evidence="7" type="ORF">ADIARSV_4161</name>
</gene>
<proteinExistence type="inferred from homology"/>
<comment type="similarity">
    <text evidence="1">Belongs to the sulfatase family.</text>
</comment>
<evidence type="ECO:0000256" key="1">
    <source>
        <dbReference type="ARBA" id="ARBA00008779"/>
    </source>
</evidence>
<comment type="caution">
    <text evidence="7">The sequence shown here is derived from an EMBL/GenBank/DDBJ whole genome shotgun (WGS) entry which is preliminary data.</text>
</comment>
<dbReference type="EMBL" id="AQPN01000145">
    <property type="protein sequence ID" value="EOR92649.1"/>
    <property type="molecule type" value="Genomic_DNA"/>
</dbReference>
<dbReference type="Gene3D" id="3.40.720.10">
    <property type="entry name" value="Alkaline Phosphatase, subunit A"/>
    <property type="match status" value="1"/>
</dbReference>
<dbReference type="InterPro" id="IPR017850">
    <property type="entry name" value="Alkaline_phosphatase_core_sf"/>
</dbReference>
<dbReference type="PATRIC" id="fig|1150600.3.peg.4119"/>
<evidence type="ECO:0000256" key="3">
    <source>
        <dbReference type="ARBA" id="ARBA00022801"/>
    </source>
</evidence>
<reference evidence="7 8" key="1">
    <citation type="journal article" date="2013" name="Genome Announc.">
        <title>Draft Genome Sequence of Arcticibacter svalbardensis Strain MN12-7T, a Member of the Family Sphingobacteriaceae Isolated from an Arctic Soil Sample.</title>
        <authorList>
            <person name="Shivaji S."/>
            <person name="Ara S."/>
            <person name="Prasad S."/>
            <person name="Manasa B.P."/>
            <person name="Begum Z."/>
            <person name="Singh A."/>
            <person name="Kumar Pinnaka A."/>
        </authorList>
    </citation>
    <scope>NUCLEOTIDE SEQUENCE [LARGE SCALE GENOMIC DNA]</scope>
    <source>
        <strain evidence="7 8">MN12-7</strain>
    </source>
</reference>
<dbReference type="GO" id="GO:0047753">
    <property type="term" value="F:choline-sulfatase activity"/>
    <property type="evidence" value="ECO:0007669"/>
    <property type="project" value="UniProtKB-EC"/>
</dbReference>
<feature type="chain" id="PRO_5004472108" evidence="5">
    <location>
        <begin position="23"/>
        <end position="519"/>
    </location>
</feature>
<evidence type="ECO:0000313" key="8">
    <source>
        <dbReference type="Proteomes" id="UP000014174"/>
    </source>
</evidence>
<evidence type="ECO:0000256" key="5">
    <source>
        <dbReference type="SAM" id="SignalP"/>
    </source>
</evidence>
<feature type="signal peptide" evidence="5">
    <location>
        <begin position="1"/>
        <end position="22"/>
    </location>
</feature>
<dbReference type="PROSITE" id="PS00523">
    <property type="entry name" value="SULFATASE_1"/>
    <property type="match status" value="1"/>
</dbReference>
<accession>R9GUS6</accession>